<dbReference type="Gene3D" id="3.40.1730.10">
    <property type="entry name" value="pa0076 domain"/>
    <property type="match status" value="1"/>
</dbReference>
<dbReference type="OrthoDB" id="9801841at2"/>
<sequence length="188" mass="19900">MSGAAMTGAPAEGPTIGFFGKIPSRGDFLCVGLSLGFIQAWDGWLQRVLADVQRALGEGWAEVWRVAPVWRFALPSGQCGHHPVLGLWMPSVDRVGRCFPLTIAAEGADRGDAFLDAAETIGRAAISYDLGPEDVMDRLRDAPMPSPVPASADPAARWWSEGGPLAAAAELVLDTLPDSAGFARMLGR</sequence>
<comment type="caution">
    <text evidence="1">The sequence shown here is derived from an EMBL/GenBank/DDBJ whole genome shotgun (WGS) entry which is preliminary data.</text>
</comment>
<dbReference type="AlphaFoldDB" id="A0A211ZF06"/>
<evidence type="ECO:0000313" key="2">
    <source>
        <dbReference type="Proteomes" id="UP000196655"/>
    </source>
</evidence>
<dbReference type="PIRSF" id="PIRSF029287">
    <property type="entry name" value="UCP029287"/>
    <property type="match status" value="1"/>
</dbReference>
<dbReference type="InterPro" id="IPR017748">
    <property type="entry name" value="TagF"/>
</dbReference>
<reference evidence="2" key="1">
    <citation type="submission" date="2017-05" db="EMBL/GenBank/DDBJ databases">
        <authorList>
            <person name="Macchi M."/>
            <person name="Festa S."/>
            <person name="Coppotelli B.M."/>
            <person name="Morelli I.S."/>
        </authorList>
    </citation>
    <scope>NUCLEOTIDE SEQUENCE [LARGE SCALE GENOMIC DNA]</scope>
    <source>
        <strain evidence="2">I</strain>
    </source>
</reference>
<dbReference type="Proteomes" id="UP000196655">
    <property type="component" value="Unassembled WGS sequence"/>
</dbReference>
<proteinExistence type="predicted"/>
<keyword evidence="2" id="KW-1185">Reference proteome</keyword>
<dbReference type="InterPro" id="IPR038225">
    <property type="entry name" value="TagF_sf"/>
</dbReference>
<dbReference type="Pfam" id="PF09867">
    <property type="entry name" value="TagF_N"/>
    <property type="match status" value="1"/>
</dbReference>
<gene>
    <name evidence="1" type="ORF">BWR60_27900</name>
</gene>
<dbReference type="NCBIfam" id="TIGR03373">
    <property type="entry name" value="VI_minor_4"/>
    <property type="match status" value="1"/>
</dbReference>
<protein>
    <submittedName>
        <fullName evidence="1">Type VI secretion-associated protein</fullName>
    </submittedName>
</protein>
<accession>A0A211ZF06</accession>
<evidence type="ECO:0000313" key="1">
    <source>
        <dbReference type="EMBL" id="OWJ63820.1"/>
    </source>
</evidence>
<name>A0A211ZF06_9PROT</name>
<dbReference type="RefSeq" id="WP_088155161.1">
    <property type="nucleotide sequence ID" value="NZ_NHON01000078.1"/>
</dbReference>
<dbReference type="EMBL" id="NHON01000078">
    <property type="protein sequence ID" value="OWJ63820.1"/>
    <property type="molecule type" value="Genomic_DNA"/>
</dbReference>
<organism evidence="1 2">
    <name type="scientific">Inquilinus limosus</name>
    <dbReference type="NCBI Taxonomy" id="171674"/>
    <lineage>
        <taxon>Bacteria</taxon>
        <taxon>Pseudomonadati</taxon>
        <taxon>Pseudomonadota</taxon>
        <taxon>Alphaproteobacteria</taxon>
        <taxon>Rhodospirillales</taxon>
        <taxon>Rhodospirillaceae</taxon>
        <taxon>Inquilinus</taxon>
    </lineage>
</organism>